<accession>W9WE50</accession>
<dbReference type="Proteomes" id="UP000019471">
    <property type="component" value="Unassembled WGS sequence"/>
</dbReference>
<evidence type="ECO:0000313" key="1">
    <source>
        <dbReference type="EMBL" id="EXJ66357.1"/>
    </source>
</evidence>
<protein>
    <recommendedName>
        <fullName evidence="3">Fungal N-terminal domain-containing protein</fullName>
    </recommendedName>
</protein>
<dbReference type="GeneID" id="19195202"/>
<reference evidence="1 2" key="1">
    <citation type="submission" date="2013-03" db="EMBL/GenBank/DDBJ databases">
        <title>The Genome Sequence of Cladophialophora psammophila CBS 110553.</title>
        <authorList>
            <consortium name="The Broad Institute Genomics Platform"/>
            <person name="Cuomo C."/>
            <person name="de Hoog S."/>
            <person name="Gorbushina A."/>
            <person name="Walker B."/>
            <person name="Young S.K."/>
            <person name="Zeng Q."/>
            <person name="Gargeya S."/>
            <person name="Fitzgerald M."/>
            <person name="Haas B."/>
            <person name="Abouelleil A."/>
            <person name="Allen A.W."/>
            <person name="Alvarado L."/>
            <person name="Arachchi H.M."/>
            <person name="Berlin A.M."/>
            <person name="Chapman S.B."/>
            <person name="Gainer-Dewar J."/>
            <person name="Goldberg J."/>
            <person name="Griggs A."/>
            <person name="Gujja S."/>
            <person name="Hansen M."/>
            <person name="Howarth C."/>
            <person name="Imamovic A."/>
            <person name="Ireland A."/>
            <person name="Larimer J."/>
            <person name="McCowan C."/>
            <person name="Murphy C."/>
            <person name="Pearson M."/>
            <person name="Poon T.W."/>
            <person name="Priest M."/>
            <person name="Roberts A."/>
            <person name="Saif S."/>
            <person name="Shea T."/>
            <person name="Sisk P."/>
            <person name="Sykes S."/>
            <person name="Wortman J."/>
            <person name="Nusbaum C."/>
            <person name="Birren B."/>
        </authorList>
    </citation>
    <scope>NUCLEOTIDE SEQUENCE [LARGE SCALE GENOMIC DNA]</scope>
    <source>
        <strain evidence="1 2">CBS 110553</strain>
    </source>
</reference>
<organism evidence="1 2">
    <name type="scientific">Cladophialophora psammophila CBS 110553</name>
    <dbReference type="NCBI Taxonomy" id="1182543"/>
    <lineage>
        <taxon>Eukaryota</taxon>
        <taxon>Fungi</taxon>
        <taxon>Dikarya</taxon>
        <taxon>Ascomycota</taxon>
        <taxon>Pezizomycotina</taxon>
        <taxon>Eurotiomycetes</taxon>
        <taxon>Chaetothyriomycetidae</taxon>
        <taxon>Chaetothyriales</taxon>
        <taxon>Herpotrichiellaceae</taxon>
        <taxon>Cladophialophora</taxon>
    </lineage>
</organism>
<dbReference type="OrthoDB" id="4159699at2759"/>
<dbReference type="AlphaFoldDB" id="W9WE50"/>
<gene>
    <name evidence="1" type="ORF">A1O5_10509</name>
</gene>
<sequence length="182" mass="20801">MEILGAGSAVVTIAVEFAHISRRLRRCIRSLTYARRDIKVIHDEVEAFSTLLGLFHSTVTDDRLADEGLSTKIKTSKMTQHIVISGRAALDKIKQILLEVDPLRTDKGYPAHKRWIARWKWSGRKEEWIPVQIELNSIKLSADLLISIVFCQHLVHKLDQLRAEQKNIPNELLQQLSVAQPH</sequence>
<evidence type="ECO:0008006" key="3">
    <source>
        <dbReference type="Google" id="ProtNLM"/>
    </source>
</evidence>
<keyword evidence="2" id="KW-1185">Reference proteome</keyword>
<proteinExistence type="predicted"/>
<dbReference type="HOGENOM" id="CLU_1525190_0_0_1"/>
<comment type="caution">
    <text evidence="1">The sequence shown here is derived from an EMBL/GenBank/DDBJ whole genome shotgun (WGS) entry which is preliminary data.</text>
</comment>
<name>W9WE50_9EURO</name>
<evidence type="ECO:0000313" key="2">
    <source>
        <dbReference type="Proteomes" id="UP000019471"/>
    </source>
</evidence>
<dbReference type="EMBL" id="AMGX01000020">
    <property type="protein sequence ID" value="EXJ66357.1"/>
    <property type="molecule type" value="Genomic_DNA"/>
</dbReference>
<dbReference type="RefSeq" id="XP_007749275.1">
    <property type="nucleotide sequence ID" value="XM_007751085.1"/>
</dbReference>